<accession>A0A934NWR3</accession>
<feature type="transmembrane region" description="Helical" evidence="1">
    <location>
        <begin position="72"/>
        <end position="95"/>
    </location>
</feature>
<proteinExistence type="predicted"/>
<name>A0A934NWR3_9NOCA</name>
<dbReference type="PANTHER" id="PTHR30188">
    <property type="entry name" value="ABC TRANSPORTER PERMEASE PROTEIN-RELATED"/>
    <property type="match status" value="1"/>
</dbReference>
<comment type="caution">
    <text evidence="2">The sequence shown here is derived from an EMBL/GenBank/DDBJ whole genome shotgun (WGS) entry which is preliminary data.</text>
</comment>
<keyword evidence="1" id="KW-1133">Transmembrane helix</keyword>
<dbReference type="PANTHER" id="PTHR30188:SF13">
    <property type="entry name" value="CONSERVED HYPOTHETICAL INTEGRAL MEMBRANE PROTEIN YRBE3B"/>
    <property type="match status" value="1"/>
</dbReference>
<evidence type="ECO:0000313" key="3">
    <source>
        <dbReference type="Proteomes" id="UP000655868"/>
    </source>
</evidence>
<protein>
    <submittedName>
        <fullName evidence="2">ABC transporter permease</fullName>
    </submittedName>
</protein>
<feature type="transmembrane region" description="Helical" evidence="1">
    <location>
        <begin position="171"/>
        <end position="191"/>
    </location>
</feature>
<feature type="transmembrane region" description="Helical" evidence="1">
    <location>
        <begin position="33"/>
        <end position="51"/>
    </location>
</feature>
<keyword evidence="1" id="KW-0812">Transmembrane</keyword>
<dbReference type="AlphaFoldDB" id="A0A934NWR3"/>
<dbReference type="GO" id="GO:0005548">
    <property type="term" value="F:phospholipid transporter activity"/>
    <property type="evidence" value="ECO:0007669"/>
    <property type="project" value="TreeGrafter"/>
</dbReference>
<dbReference type="InterPro" id="IPR030802">
    <property type="entry name" value="Permease_MalE"/>
</dbReference>
<feature type="transmembrane region" description="Helical" evidence="1">
    <location>
        <begin position="263"/>
        <end position="282"/>
    </location>
</feature>
<dbReference type="RefSeq" id="WP_199708284.1">
    <property type="nucleotide sequence ID" value="NZ_JAEMNV010000012.1"/>
</dbReference>
<gene>
    <name evidence="2" type="ORF">JGU71_27405</name>
</gene>
<keyword evidence="3" id="KW-1185">Reference proteome</keyword>
<keyword evidence="1" id="KW-0472">Membrane</keyword>
<reference evidence="2" key="1">
    <citation type="submission" date="2020-12" db="EMBL/GenBank/DDBJ databases">
        <title>Antrihabitans popcorni sp. nov. and Antrihabitans auranticaus sp. nov., isolated from a larva cave.</title>
        <authorList>
            <person name="Lee S.D."/>
            <person name="Kim I.S."/>
        </authorList>
    </citation>
    <scope>NUCLEOTIDE SEQUENCE</scope>
    <source>
        <strain evidence="2">YC3-6</strain>
    </source>
</reference>
<feature type="transmembrane region" description="Helical" evidence="1">
    <location>
        <begin position="211"/>
        <end position="242"/>
    </location>
</feature>
<sequence>MSVKPSTYVPPALRPLYALKGIFTGFSGLISRGGHMAFFFVRAMASIPLALRHYRKEVWRLLSDVTWGNGSIVVGGGTIGVVIILSAFGGMTIGLEAYTNLNLLGLGPLTGAISSFANTREFGPLLVTLGFAAQAGCRFTAQLGSMRIAEEIDALESVAIRPLPYLISTRVFAAMVAIVPLYGLGLAAAYITTKLTVQLMGGASGGTYMHYFYQFLISTDIIYSFIKVIVFVMLATFIQCYYGFFASGGPEGVGVAAGRAIKVTIVVVVMANLLLTLGIWGIDPGIRLSG</sequence>
<organism evidence="2 3">
    <name type="scientific">Antrihabitans stalagmiti</name>
    <dbReference type="NCBI Taxonomy" id="2799499"/>
    <lineage>
        <taxon>Bacteria</taxon>
        <taxon>Bacillati</taxon>
        <taxon>Actinomycetota</taxon>
        <taxon>Actinomycetes</taxon>
        <taxon>Mycobacteriales</taxon>
        <taxon>Nocardiaceae</taxon>
        <taxon>Antrihabitans</taxon>
    </lineage>
</organism>
<dbReference type="Pfam" id="PF02405">
    <property type="entry name" value="MlaE"/>
    <property type="match status" value="1"/>
</dbReference>
<evidence type="ECO:0000313" key="2">
    <source>
        <dbReference type="EMBL" id="MBJ8342622.1"/>
    </source>
</evidence>
<dbReference type="Proteomes" id="UP000655868">
    <property type="component" value="Unassembled WGS sequence"/>
</dbReference>
<dbReference type="GO" id="GO:0043190">
    <property type="term" value="C:ATP-binding cassette (ABC) transporter complex"/>
    <property type="evidence" value="ECO:0007669"/>
    <property type="project" value="InterPro"/>
</dbReference>
<evidence type="ECO:0000256" key="1">
    <source>
        <dbReference type="SAM" id="Phobius"/>
    </source>
</evidence>
<dbReference type="EMBL" id="JAEMNV010000012">
    <property type="protein sequence ID" value="MBJ8342622.1"/>
    <property type="molecule type" value="Genomic_DNA"/>
</dbReference>